<gene>
    <name evidence="1" type="ORF">E4582_02060</name>
</gene>
<proteinExistence type="predicted"/>
<comment type="caution">
    <text evidence="1">The sequence shown here is derived from an EMBL/GenBank/DDBJ whole genome shotgun (WGS) entry which is preliminary data.</text>
</comment>
<keyword evidence="2" id="KW-1185">Reference proteome</keyword>
<accession>A0A4Z1RBX7</accession>
<reference evidence="1 2" key="1">
    <citation type="submission" date="2019-01" db="EMBL/GenBank/DDBJ databases">
        <authorList>
            <person name="Zhang S."/>
        </authorList>
    </citation>
    <scope>NUCLEOTIDE SEQUENCE [LARGE SCALE GENOMIC DNA]</scope>
    <source>
        <strain evidence="1 2">1626</strain>
    </source>
</reference>
<dbReference type="EMBL" id="SPUH01000001">
    <property type="protein sequence ID" value="TKS53673.1"/>
    <property type="molecule type" value="Genomic_DNA"/>
</dbReference>
<dbReference type="PROSITE" id="PS51257">
    <property type="entry name" value="PROKAR_LIPOPROTEIN"/>
    <property type="match status" value="1"/>
</dbReference>
<dbReference type="RefSeq" id="WP_134673057.1">
    <property type="nucleotide sequence ID" value="NZ_SPUH01000001.1"/>
</dbReference>
<protein>
    <recommendedName>
        <fullName evidence="3">Beta-barrel assembly machine subunit BamC</fullName>
    </recommendedName>
</protein>
<name>A0A4Z1RBX7_9GAMM</name>
<evidence type="ECO:0000313" key="1">
    <source>
        <dbReference type="EMBL" id="TKS53673.1"/>
    </source>
</evidence>
<dbReference type="Proteomes" id="UP000298681">
    <property type="component" value="Unassembled WGS sequence"/>
</dbReference>
<evidence type="ECO:0000313" key="2">
    <source>
        <dbReference type="Proteomes" id="UP000298681"/>
    </source>
</evidence>
<organism evidence="1 2">
    <name type="scientific">Luteimonas yindakuii</name>
    <dbReference type="NCBI Taxonomy" id="2565782"/>
    <lineage>
        <taxon>Bacteria</taxon>
        <taxon>Pseudomonadati</taxon>
        <taxon>Pseudomonadota</taxon>
        <taxon>Gammaproteobacteria</taxon>
        <taxon>Lysobacterales</taxon>
        <taxon>Lysobacteraceae</taxon>
        <taxon>Luteimonas</taxon>
    </lineage>
</organism>
<sequence>MSRSDTRLRTAVLAGLAIAVLGTSGCSWFRKENAMYAQAPETRPLEVPPELDRPRTDGAMVVPDATQSVSRSEIGTQRAPVASATGFSVTGERDQIFTRVGEVLNTIDGVTIASSAQLLGTYDINYQDTSFLVRVAMTGEGAYISAVDPRGVPASGDAPSQLIARLRAGMGQ</sequence>
<evidence type="ECO:0008006" key="3">
    <source>
        <dbReference type="Google" id="ProtNLM"/>
    </source>
</evidence>
<dbReference type="AlphaFoldDB" id="A0A4Z1RBX7"/>